<feature type="transmembrane region" description="Helical" evidence="2">
    <location>
        <begin position="926"/>
        <end position="943"/>
    </location>
</feature>
<keyword evidence="2" id="KW-0812">Transmembrane</keyword>
<dbReference type="AlphaFoldDB" id="A0A6C0FB31"/>
<dbReference type="SUPFAM" id="SSF49785">
    <property type="entry name" value="Galactose-binding domain-like"/>
    <property type="match status" value="2"/>
</dbReference>
<evidence type="ECO:0000313" key="3">
    <source>
        <dbReference type="EMBL" id="QHT38888.1"/>
    </source>
</evidence>
<keyword evidence="2" id="KW-1133">Transmembrane helix</keyword>
<evidence type="ECO:0000256" key="2">
    <source>
        <dbReference type="SAM" id="Phobius"/>
    </source>
</evidence>
<organism evidence="3">
    <name type="scientific">viral metagenome</name>
    <dbReference type="NCBI Taxonomy" id="1070528"/>
    <lineage>
        <taxon>unclassified sequences</taxon>
        <taxon>metagenomes</taxon>
        <taxon>organismal metagenomes</taxon>
    </lineage>
</organism>
<protein>
    <recommendedName>
        <fullName evidence="4">F5/8 type C domain-containing protein</fullName>
    </recommendedName>
</protein>
<sequence length="952" mass="109424">MSNINEIKEANRRLGRYLSSVKQQQAADEEEQQEWNQTISGYDAEVKPLQEEFLKKLKAYLELSDEYFNKYIRLSNKENQRRKADWDLQMYRYENYWSYYSSLRSEVNMSQASWDASNNQLGVEYNNAMNSWNATSGELNDIISRRQREANAGIQASETRRNNYTRQFDSGYYDKLKQVHERRTYALEAWNPIPSGNGIQQSLKVLTGWGSYLRGNLGDINRTNMDIKRVYVIDGMNHSYITGICGVQASKIFNKPTLVDVGSYNGNGSKTVSLRESGLFVSPSPMNLLPNNEYNVQYRIRHSGSSIKVSRVGGGNWTNNLQLAASKQGSPDAYNVWGSGATGNAIYANRPVIPSRNNGYSKHTNYTVDNVPKMIWYALGPWQGRGNRNIDDVFFGGPAETSQSGSSYSNGWKVFWKTFWIDPERVDDSSSREFIIFGAFDDYAYIYINGKKVDRKFSAGWGRYGERRNQLTLKKSDWLYPGNNFVLIHAKNTGGPGMVCMGMSSVYDDGPHWDDILISTNEHWWCFKTNVNMKSKGTLHSGTTDGSTRDENLLNESWVRDFHKRMIDSRNWIGKVPGAPGVHVHDYEPPNAKVKYVRIDYAQRPSTKASIQVSQLAVYPVDNMEKNVAEGQKATGWTDFGTTHSYMGTDDNPTKAVDGTLEPRYFPNMYHSDGEGGWDKQFFQVELREPVNIYKIVYYGRKGGWNDRAIALRIRLYDKDRDLVFSGPPFGSQQEVQSFYFNHPVATVGINIPPKPVRAEMSEPRPRFQPEPNDPPVMKPYETPDLKLLRKVKKAGDELLQLNMKIQEVYKRYVTDGVGAMYQNSVLQRRRELLNGVMLMLKERNILSLEIDEYRKTSYNQHDLEKQAVANQIYYWLWGCIAILSIVMFFIFFVFPKYSQNSVPIISWSIIIMMTLLTTIYIGGSIAFLLWIFILVNIFFYLIQNRYGGRIE</sequence>
<dbReference type="Gene3D" id="2.60.120.260">
    <property type="entry name" value="Galactose-binding domain-like"/>
    <property type="match status" value="2"/>
</dbReference>
<feature type="transmembrane region" description="Helical" evidence="2">
    <location>
        <begin position="902"/>
        <end position="920"/>
    </location>
</feature>
<feature type="compositionally biased region" description="Pro residues" evidence="1">
    <location>
        <begin position="769"/>
        <end position="778"/>
    </location>
</feature>
<evidence type="ECO:0008006" key="4">
    <source>
        <dbReference type="Google" id="ProtNLM"/>
    </source>
</evidence>
<reference evidence="3" key="1">
    <citation type="journal article" date="2020" name="Nature">
        <title>Giant virus diversity and host interactions through global metagenomics.</title>
        <authorList>
            <person name="Schulz F."/>
            <person name="Roux S."/>
            <person name="Paez-Espino D."/>
            <person name="Jungbluth S."/>
            <person name="Walsh D.A."/>
            <person name="Denef V.J."/>
            <person name="McMahon K.D."/>
            <person name="Konstantinidis K.T."/>
            <person name="Eloe-Fadrosh E.A."/>
            <person name="Kyrpides N.C."/>
            <person name="Woyke T."/>
        </authorList>
    </citation>
    <scope>NUCLEOTIDE SEQUENCE</scope>
    <source>
        <strain evidence="3">GVMAG-S-ERX556106-38</strain>
    </source>
</reference>
<feature type="region of interest" description="Disordered" evidence="1">
    <location>
        <begin position="759"/>
        <end position="779"/>
    </location>
</feature>
<name>A0A6C0FB31_9ZZZZ</name>
<dbReference type="InterPro" id="IPR008979">
    <property type="entry name" value="Galactose-bd-like_sf"/>
</dbReference>
<feature type="transmembrane region" description="Helical" evidence="2">
    <location>
        <begin position="873"/>
        <end position="895"/>
    </location>
</feature>
<keyword evidence="2" id="KW-0472">Membrane</keyword>
<dbReference type="EMBL" id="MN738836">
    <property type="protein sequence ID" value="QHT38888.1"/>
    <property type="molecule type" value="Genomic_DNA"/>
</dbReference>
<proteinExistence type="predicted"/>
<evidence type="ECO:0000256" key="1">
    <source>
        <dbReference type="SAM" id="MobiDB-lite"/>
    </source>
</evidence>
<accession>A0A6C0FB31</accession>
<feature type="compositionally biased region" description="Basic and acidic residues" evidence="1">
    <location>
        <begin position="759"/>
        <end position="768"/>
    </location>
</feature>